<keyword evidence="1" id="KW-0378">Hydrolase</keyword>
<evidence type="ECO:0000313" key="5">
    <source>
        <dbReference type="Proteomes" id="UP000198393"/>
    </source>
</evidence>
<evidence type="ECO:0000259" key="3">
    <source>
        <dbReference type="Pfam" id="PF02897"/>
    </source>
</evidence>
<accession>A0A239LZI8</accession>
<dbReference type="Pfam" id="PF02897">
    <property type="entry name" value="Peptidase_S9_N"/>
    <property type="match status" value="1"/>
</dbReference>
<dbReference type="RefSeq" id="WP_089358136.1">
    <property type="nucleotide sequence ID" value="NZ_FZPD01000006.1"/>
</dbReference>
<reference evidence="4 5" key="1">
    <citation type="submission" date="2017-06" db="EMBL/GenBank/DDBJ databases">
        <authorList>
            <person name="Kim H.J."/>
            <person name="Triplett B.A."/>
        </authorList>
    </citation>
    <scope>NUCLEOTIDE SEQUENCE [LARGE SCALE GENOMIC DNA]</scope>
    <source>
        <strain evidence="4 5">DSM 19307</strain>
    </source>
</reference>
<dbReference type="GO" id="GO:0004177">
    <property type="term" value="F:aminopeptidase activity"/>
    <property type="evidence" value="ECO:0007669"/>
    <property type="project" value="UniProtKB-KW"/>
</dbReference>
<dbReference type="OrthoDB" id="9812921at2"/>
<feature type="domain" description="Peptidase S9 prolyl oligopeptidase catalytic" evidence="2">
    <location>
        <begin position="422"/>
        <end position="632"/>
    </location>
</feature>
<dbReference type="Gene3D" id="2.120.10.30">
    <property type="entry name" value="TolB, C-terminal domain"/>
    <property type="match status" value="1"/>
</dbReference>
<dbReference type="GO" id="GO:0004252">
    <property type="term" value="F:serine-type endopeptidase activity"/>
    <property type="evidence" value="ECO:0007669"/>
    <property type="project" value="InterPro"/>
</dbReference>
<keyword evidence="4" id="KW-0645">Protease</keyword>
<dbReference type="GO" id="GO:0006508">
    <property type="term" value="P:proteolysis"/>
    <property type="evidence" value="ECO:0007669"/>
    <property type="project" value="InterPro"/>
</dbReference>
<gene>
    <name evidence="4" type="ORF">SAMN05421640_3464</name>
</gene>
<proteinExistence type="predicted"/>
<dbReference type="Gene3D" id="2.130.10.120">
    <property type="entry name" value="Prolyl oligopeptidase, N-terminal domain"/>
    <property type="match status" value="1"/>
</dbReference>
<dbReference type="SUPFAM" id="SSF53474">
    <property type="entry name" value="alpha/beta-Hydrolases"/>
    <property type="match status" value="1"/>
</dbReference>
<dbReference type="Proteomes" id="UP000198393">
    <property type="component" value="Unassembled WGS sequence"/>
</dbReference>
<dbReference type="PANTHER" id="PTHR42776">
    <property type="entry name" value="SERINE PEPTIDASE S9 FAMILY MEMBER"/>
    <property type="match status" value="1"/>
</dbReference>
<dbReference type="PANTHER" id="PTHR42776:SF27">
    <property type="entry name" value="DIPEPTIDYL PEPTIDASE FAMILY MEMBER 6"/>
    <property type="match status" value="1"/>
</dbReference>
<dbReference type="Gene3D" id="3.40.50.1820">
    <property type="entry name" value="alpha/beta hydrolase"/>
    <property type="match status" value="1"/>
</dbReference>
<sequence length="645" mass="72135">MKSLNKIFAVIVLAACSAPKEEAPEVPKYTIAQFYENVSIGGGSFSPDESKLLINSNETGIFNAYEIDIATGEKTQLTNSTEESYFGQTYFPNDDRFIFSFDEGGNENYKVFMMSQEGQPKDLTPGDSIRNGFWGWSRDEQSMYLTSNKRDPRYMDIYEMQISSVDDEMPVSEIIYQNNDGLDVGAISPNERFYALTEAITSADGKMYLYDRESGEKTDISLHEGDATYNPQFFSLDNSSLYYTTDEGSDFVYLAKRDLESGEVSTVFETNWDVWYAYDSWNEKYRVIGINQDAKTVVKVINQETGEEVNMPEIEGGSISSVNISKSETLARLTVSTSASPSNIYVYNFETEELKKMTNTLNPEIDANDLVEGQVVRYKSFDGLEIPAIYYQPKQATADNKVPALVWVHGGPGGQSRLSYFALIQYLTNHGYAILAVNNRGSSGYGKEFNHLDDKNHGDKDLKDCVAGKDFFASTGVVDMEKIGIIGGSYGGYMTMAALAFEPEAFDVGVNIFGVTNWLRTLKSIPPYWESFRKALYDELGDPTTEDSVRLYEISPLFHTQNVTKPLMVLQGANDVRVLQVESDEIVEGVRANGVPVEYVIFDDEGHGFRKNENAIEGYGKIKVFLDKYLKGEATSEESTQASSL</sequence>
<dbReference type="AlphaFoldDB" id="A0A239LZI8"/>
<dbReference type="SUPFAM" id="SSF82171">
    <property type="entry name" value="DPP6 N-terminal domain-like"/>
    <property type="match status" value="1"/>
</dbReference>
<name>A0A239LZI8_EKHLU</name>
<protein>
    <submittedName>
        <fullName evidence="4">Dipeptidyl aminopeptidase/acylaminoacyl peptidase</fullName>
    </submittedName>
</protein>
<evidence type="ECO:0000259" key="2">
    <source>
        <dbReference type="Pfam" id="PF00326"/>
    </source>
</evidence>
<dbReference type="InterPro" id="IPR011042">
    <property type="entry name" value="6-blade_b-propeller_TolB-like"/>
</dbReference>
<evidence type="ECO:0000313" key="4">
    <source>
        <dbReference type="EMBL" id="SNT35074.1"/>
    </source>
</evidence>
<dbReference type="InterPro" id="IPR023302">
    <property type="entry name" value="Pept_S9A_N"/>
</dbReference>
<keyword evidence="5" id="KW-1185">Reference proteome</keyword>
<dbReference type="InterPro" id="IPR029058">
    <property type="entry name" value="AB_hydrolase_fold"/>
</dbReference>
<organism evidence="4 5">
    <name type="scientific">Ekhidna lutea</name>
    <dbReference type="NCBI Taxonomy" id="447679"/>
    <lineage>
        <taxon>Bacteria</taxon>
        <taxon>Pseudomonadati</taxon>
        <taxon>Bacteroidota</taxon>
        <taxon>Cytophagia</taxon>
        <taxon>Cytophagales</taxon>
        <taxon>Reichenbachiellaceae</taxon>
        <taxon>Ekhidna</taxon>
    </lineage>
</organism>
<keyword evidence="4" id="KW-0031">Aminopeptidase</keyword>
<feature type="domain" description="Peptidase S9A N-terminal" evidence="3">
    <location>
        <begin position="88"/>
        <end position="358"/>
    </location>
</feature>
<dbReference type="EMBL" id="FZPD01000006">
    <property type="protein sequence ID" value="SNT35074.1"/>
    <property type="molecule type" value="Genomic_DNA"/>
</dbReference>
<dbReference type="InterPro" id="IPR001375">
    <property type="entry name" value="Peptidase_S9_cat"/>
</dbReference>
<evidence type="ECO:0000256" key="1">
    <source>
        <dbReference type="ARBA" id="ARBA00022801"/>
    </source>
</evidence>
<dbReference type="Pfam" id="PF00326">
    <property type="entry name" value="Peptidase_S9"/>
    <property type="match status" value="1"/>
</dbReference>